<organism evidence="3 4">
    <name type="scientific">Aegilops tauschii subsp. strangulata</name>
    <name type="common">Goatgrass</name>
    <dbReference type="NCBI Taxonomy" id="200361"/>
    <lineage>
        <taxon>Eukaryota</taxon>
        <taxon>Viridiplantae</taxon>
        <taxon>Streptophyta</taxon>
        <taxon>Embryophyta</taxon>
        <taxon>Tracheophyta</taxon>
        <taxon>Spermatophyta</taxon>
        <taxon>Magnoliopsida</taxon>
        <taxon>Liliopsida</taxon>
        <taxon>Poales</taxon>
        <taxon>Poaceae</taxon>
        <taxon>BOP clade</taxon>
        <taxon>Pooideae</taxon>
        <taxon>Triticodae</taxon>
        <taxon>Triticeae</taxon>
        <taxon>Triticinae</taxon>
        <taxon>Aegilops</taxon>
    </lineage>
</organism>
<dbReference type="Gene3D" id="2.30.30.30">
    <property type="match status" value="1"/>
</dbReference>
<dbReference type="FunFam" id="2.30.30.30:FF:000040">
    <property type="entry name" value="Organellar elongation factor P"/>
    <property type="match status" value="1"/>
</dbReference>
<dbReference type="PANTHER" id="PTHR30053">
    <property type="entry name" value="ELONGATION FACTOR P"/>
    <property type="match status" value="1"/>
</dbReference>
<proteinExistence type="predicted"/>
<reference evidence="4" key="2">
    <citation type="journal article" date="2017" name="Nat. Plants">
        <title>The Aegilops tauschii genome reveals multiple impacts of transposons.</title>
        <authorList>
            <person name="Zhao G."/>
            <person name="Zou C."/>
            <person name="Li K."/>
            <person name="Wang K."/>
            <person name="Li T."/>
            <person name="Gao L."/>
            <person name="Zhang X."/>
            <person name="Wang H."/>
            <person name="Yang Z."/>
            <person name="Liu X."/>
            <person name="Jiang W."/>
            <person name="Mao L."/>
            <person name="Kong X."/>
            <person name="Jiao Y."/>
            <person name="Jia J."/>
        </authorList>
    </citation>
    <scope>NUCLEOTIDE SEQUENCE [LARGE SCALE GENOMIC DNA]</scope>
    <source>
        <strain evidence="4">cv. AL8/78</strain>
    </source>
</reference>
<feature type="domain" description="Translation elongation factor KOW-like" evidence="2">
    <location>
        <begin position="90"/>
        <end position="144"/>
    </location>
</feature>
<sequence>TGKVSQDPSGVILFLITITRAELAARPRKKRRTKTMAALRHLAGATHNHRIAANSSSLFDLQRPPSCLAAARPLSLAPLRSRFTRLYALSSNDIKVGFNLEVDGAPWKILEFLHVKPGKGAAFVRTKMRNYITGNTVEKTFRAGSTDPGSFYFKGNQTIHLQGWLPVCVHGFDIL</sequence>
<dbReference type="InterPro" id="IPR020599">
    <property type="entry name" value="Transl_elong_fac_P/YeiP"/>
</dbReference>
<dbReference type="Pfam" id="PF08207">
    <property type="entry name" value="EFP_N"/>
    <property type="match status" value="1"/>
</dbReference>
<dbReference type="InterPro" id="IPR008991">
    <property type="entry name" value="Translation_prot_SH3-like_sf"/>
</dbReference>
<dbReference type="Proteomes" id="UP000015105">
    <property type="component" value="Chromosome 4D"/>
</dbReference>
<dbReference type="GO" id="GO:0003746">
    <property type="term" value="F:translation elongation factor activity"/>
    <property type="evidence" value="ECO:0007669"/>
    <property type="project" value="TreeGrafter"/>
</dbReference>
<reference evidence="3" key="5">
    <citation type="journal article" date="2021" name="G3 (Bethesda)">
        <title>Aegilops tauschii genome assembly Aet v5.0 features greater sequence contiguity and improved annotation.</title>
        <authorList>
            <person name="Wang L."/>
            <person name="Zhu T."/>
            <person name="Rodriguez J.C."/>
            <person name="Deal K.R."/>
            <person name="Dubcovsky J."/>
            <person name="McGuire P.E."/>
            <person name="Lux T."/>
            <person name="Spannagl M."/>
            <person name="Mayer K.F.X."/>
            <person name="Baldrich P."/>
            <person name="Meyers B.C."/>
            <person name="Huo N."/>
            <person name="Gu Y.Q."/>
            <person name="Zhou H."/>
            <person name="Devos K.M."/>
            <person name="Bennetzen J.L."/>
            <person name="Unver T."/>
            <person name="Budak H."/>
            <person name="Gulick P.J."/>
            <person name="Galiba G."/>
            <person name="Kalapos B."/>
            <person name="Nelson D.R."/>
            <person name="Li P."/>
            <person name="You F.M."/>
            <person name="Luo M.C."/>
            <person name="Dvorak J."/>
        </authorList>
    </citation>
    <scope>NUCLEOTIDE SEQUENCE [LARGE SCALE GENOMIC DNA]</scope>
    <source>
        <strain evidence="3">cv. AL8/78</strain>
    </source>
</reference>
<evidence type="ECO:0000256" key="1">
    <source>
        <dbReference type="ARBA" id="ARBA00022490"/>
    </source>
</evidence>
<reference evidence="3" key="3">
    <citation type="journal article" date="2017" name="Nature">
        <title>Genome sequence of the progenitor of the wheat D genome Aegilops tauschii.</title>
        <authorList>
            <person name="Luo M.C."/>
            <person name="Gu Y.Q."/>
            <person name="Puiu D."/>
            <person name="Wang H."/>
            <person name="Twardziok S.O."/>
            <person name="Deal K.R."/>
            <person name="Huo N."/>
            <person name="Zhu T."/>
            <person name="Wang L."/>
            <person name="Wang Y."/>
            <person name="McGuire P.E."/>
            <person name="Liu S."/>
            <person name="Long H."/>
            <person name="Ramasamy R.K."/>
            <person name="Rodriguez J.C."/>
            <person name="Van S.L."/>
            <person name="Yuan L."/>
            <person name="Wang Z."/>
            <person name="Xia Z."/>
            <person name="Xiao L."/>
            <person name="Anderson O.D."/>
            <person name="Ouyang S."/>
            <person name="Liang Y."/>
            <person name="Zimin A.V."/>
            <person name="Pertea G."/>
            <person name="Qi P."/>
            <person name="Bennetzen J.L."/>
            <person name="Dai X."/>
            <person name="Dawson M.W."/>
            <person name="Muller H.G."/>
            <person name="Kugler K."/>
            <person name="Rivarola-Duarte L."/>
            <person name="Spannagl M."/>
            <person name="Mayer K.F.X."/>
            <person name="Lu F.H."/>
            <person name="Bevan M.W."/>
            <person name="Leroy P."/>
            <person name="Li P."/>
            <person name="You F.M."/>
            <person name="Sun Q."/>
            <person name="Liu Z."/>
            <person name="Lyons E."/>
            <person name="Wicker T."/>
            <person name="Salzberg S.L."/>
            <person name="Devos K.M."/>
            <person name="Dvorak J."/>
        </authorList>
    </citation>
    <scope>NUCLEOTIDE SEQUENCE [LARGE SCALE GENOMIC DNA]</scope>
    <source>
        <strain evidence="3">cv. AL8/78</strain>
    </source>
</reference>
<evidence type="ECO:0000313" key="3">
    <source>
        <dbReference type="EnsemblPlants" id="AET4Gv20256500.1"/>
    </source>
</evidence>
<protein>
    <recommendedName>
        <fullName evidence="2">Translation elongation factor KOW-like domain-containing protein</fullName>
    </recommendedName>
</protein>
<dbReference type="EnsemblPlants" id="AET4Gv20256500.1">
    <property type="protein sequence ID" value="AET4Gv20256500.1"/>
    <property type="gene ID" value="AET4Gv20256500"/>
</dbReference>
<dbReference type="GO" id="GO:0005737">
    <property type="term" value="C:cytoplasm"/>
    <property type="evidence" value="ECO:0007669"/>
    <property type="project" value="TreeGrafter"/>
</dbReference>
<evidence type="ECO:0000313" key="4">
    <source>
        <dbReference type="Proteomes" id="UP000015105"/>
    </source>
</evidence>
<dbReference type="InterPro" id="IPR014722">
    <property type="entry name" value="Rib_uL2_dom2"/>
</dbReference>
<keyword evidence="1" id="KW-0963">Cytoplasm</keyword>
<dbReference type="AlphaFoldDB" id="A0A453HPJ8"/>
<dbReference type="Gramene" id="AET4Gv20256500.1">
    <property type="protein sequence ID" value="AET4Gv20256500.1"/>
    <property type="gene ID" value="AET4Gv20256500"/>
</dbReference>
<evidence type="ECO:0000259" key="2">
    <source>
        <dbReference type="Pfam" id="PF08207"/>
    </source>
</evidence>
<dbReference type="SUPFAM" id="SSF50104">
    <property type="entry name" value="Translation proteins SH3-like domain"/>
    <property type="match status" value="1"/>
</dbReference>
<dbReference type="InterPro" id="IPR013185">
    <property type="entry name" value="Transl_elong_KOW-like"/>
</dbReference>
<reference evidence="4" key="1">
    <citation type="journal article" date="2014" name="Science">
        <title>Ancient hybridizations among the ancestral genomes of bread wheat.</title>
        <authorList>
            <consortium name="International Wheat Genome Sequencing Consortium,"/>
            <person name="Marcussen T."/>
            <person name="Sandve S.R."/>
            <person name="Heier L."/>
            <person name="Spannagl M."/>
            <person name="Pfeifer M."/>
            <person name="Jakobsen K.S."/>
            <person name="Wulff B.B."/>
            <person name="Steuernagel B."/>
            <person name="Mayer K.F."/>
            <person name="Olsen O.A."/>
        </authorList>
    </citation>
    <scope>NUCLEOTIDE SEQUENCE [LARGE SCALE GENOMIC DNA]</scope>
    <source>
        <strain evidence="4">cv. AL8/78</strain>
    </source>
</reference>
<keyword evidence="4" id="KW-1185">Reference proteome</keyword>
<accession>A0A453HPJ8</accession>
<dbReference type="PANTHER" id="PTHR30053:SF12">
    <property type="entry name" value="ELONGATION FACTOR P (EF-P) FAMILY PROTEIN"/>
    <property type="match status" value="1"/>
</dbReference>
<name>A0A453HPJ8_AEGTS</name>
<reference evidence="3" key="4">
    <citation type="submission" date="2019-03" db="UniProtKB">
        <authorList>
            <consortium name="EnsemblPlants"/>
        </authorList>
    </citation>
    <scope>IDENTIFICATION</scope>
</reference>